<dbReference type="Pfam" id="PF00620">
    <property type="entry name" value="RhoGAP"/>
    <property type="match status" value="1"/>
</dbReference>
<evidence type="ECO:0000256" key="1">
    <source>
        <dbReference type="ARBA" id="ARBA00022723"/>
    </source>
</evidence>
<dbReference type="PANTHER" id="PTHR46199">
    <property type="entry name" value="RAC GTPASE-ACTIVATING PROTEIN 1"/>
    <property type="match status" value="1"/>
</dbReference>
<dbReference type="PANTHER" id="PTHR46199:SF3">
    <property type="entry name" value="RAC GTPASE-ACTIVATING PROTEIN 1"/>
    <property type="match status" value="1"/>
</dbReference>
<protein>
    <submittedName>
        <fullName evidence="6 7">Rac GTPase-activating protein, putative</fullName>
    </submittedName>
</protein>
<dbReference type="AlphaFoldDB" id="E0W452"/>
<keyword evidence="3" id="KW-0175">Coiled coil</keyword>
<dbReference type="GO" id="GO:0030496">
    <property type="term" value="C:midbody"/>
    <property type="evidence" value="ECO:0007669"/>
    <property type="project" value="TreeGrafter"/>
</dbReference>
<dbReference type="SMART" id="SM00324">
    <property type="entry name" value="RhoGAP"/>
    <property type="match status" value="1"/>
</dbReference>
<name>E0W452_PEDHC</name>
<dbReference type="GO" id="GO:0046872">
    <property type="term" value="F:metal ion binding"/>
    <property type="evidence" value="ECO:0007669"/>
    <property type="project" value="UniProtKB-KW"/>
</dbReference>
<dbReference type="SUPFAM" id="SSF48350">
    <property type="entry name" value="GTPase activation domain, GAP"/>
    <property type="match status" value="1"/>
</dbReference>
<dbReference type="CDD" id="cd04382">
    <property type="entry name" value="RhoGAP_MgcRacGAP"/>
    <property type="match status" value="1"/>
</dbReference>
<sequence>MTWESSLLWLLDEYRQSISFLQNDCTEEFLTFVIHQEQCRLKWKESVLECQRLKSDIDLCNEKLQDYEKKLNRARCLLDAEKKKRLKAESERDELQEQVTQIEEILSTVRCAGDKLANETKEKLDKFLSTTHSKLKPNTDTLGYQLNTIDEINSTGSLLSDLSYTRSEDFDYEPQTEKPRSRKLLRSTSPDINEFQINKKRKSAWSQNQVNKIEKVSSEQLIATTTVTVPKQGPIVACSTIETYPQAYYKDTKPSAPPKLSSDTDSEVTEAINCFSHNSNPIYSKNKLFNRIHCFRNKTNLKPSEECSVCVKKITFGNKMFYCSDCRVMVHPECRDKAPMPCLAIVATPRGTSGTTIADFCSRTPPMVPPLIVHCVFEVEARGLGEVGIYRIPGSEKDVRALKDRFLRGKGVCSLSGYDIHVVCGTIKDFLRSLSEPLVTFSLWPEFIRASENEDVSERTSALYQAVSQLPQPNRDTLAFMMQHLQKVSQSPDCKMSKSNLAKVFGPTIVGYSRIEPVRNEMYVETAQQSQVIECLLDMPGEYWYNFVNNEPDENIQPSTPVLSLDYRRLNRNKNRKVFNTPPVAK</sequence>
<dbReference type="HOGENOM" id="CLU_026187_1_0_1"/>
<dbReference type="FunCoup" id="E0W452">
    <property type="interactions" value="777"/>
</dbReference>
<dbReference type="GO" id="GO:0005096">
    <property type="term" value="F:GTPase activator activity"/>
    <property type="evidence" value="ECO:0007669"/>
    <property type="project" value="TreeGrafter"/>
</dbReference>
<keyword evidence="1" id="KW-0479">Metal-binding</keyword>
<feature type="domain" description="Phorbol-ester/DAG-type" evidence="4">
    <location>
        <begin position="292"/>
        <end position="342"/>
    </location>
</feature>
<dbReference type="InterPro" id="IPR046349">
    <property type="entry name" value="C1-like_sf"/>
</dbReference>
<reference evidence="7" key="3">
    <citation type="submission" date="2021-02" db="UniProtKB">
        <authorList>
            <consortium name="EnsemblMetazoa"/>
        </authorList>
    </citation>
    <scope>IDENTIFICATION</scope>
    <source>
        <strain evidence="7">USDA</strain>
    </source>
</reference>
<keyword evidence="8" id="KW-1185">Reference proteome</keyword>
<dbReference type="InterPro" id="IPR008936">
    <property type="entry name" value="Rho_GTPase_activation_prot"/>
</dbReference>
<dbReference type="OMA" id="FWEQYIV"/>
<dbReference type="GeneID" id="8239807"/>
<dbReference type="STRING" id="121224.E0W452"/>
<dbReference type="GO" id="GO:0000281">
    <property type="term" value="P:mitotic cytokinesis"/>
    <property type="evidence" value="ECO:0007669"/>
    <property type="project" value="TreeGrafter"/>
</dbReference>
<dbReference type="PROSITE" id="PS50238">
    <property type="entry name" value="RHOGAP"/>
    <property type="match status" value="1"/>
</dbReference>
<proteinExistence type="predicted"/>
<evidence type="ECO:0000259" key="5">
    <source>
        <dbReference type="PROSITE" id="PS50238"/>
    </source>
</evidence>
<dbReference type="GO" id="GO:0051256">
    <property type="term" value="P:mitotic spindle midzone assembly"/>
    <property type="evidence" value="ECO:0007669"/>
    <property type="project" value="TreeGrafter"/>
</dbReference>
<reference evidence="6" key="2">
    <citation type="submission" date="2007-04" db="EMBL/GenBank/DDBJ databases">
        <title>The genome of the human body louse.</title>
        <authorList>
            <consortium name="The Human Body Louse Genome Consortium"/>
            <person name="Kirkness E."/>
            <person name="Walenz B."/>
            <person name="Hass B."/>
            <person name="Bruggner R."/>
            <person name="Strausberg R."/>
        </authorList>
    </citation>
    <scope>NUCLEOTIDE SEQUENCE</scope>
    <source>
        <strain evidence="6">USDA</strain>
    </source>
</reference>
<dbReference type="SUPFAM" id="SSF57889">
    <property type="entry name" value="Cysteine-rich domain"/>
    <property type="match status" value="1"/>
</dbReference>
<dbReference type="InParanoid" id="E0W452"/>
<dbReference type="GO" id="GO:0051233">
    <property type="term" value="C:spindle midzone"/>
    <property type="evidence" value="ECO:0007669"/>
    <property type="project" value="TreeGrafter"/>
</dbReference>
<dbReference type="RefSeq" id="XP_002433146.1">
    <property type="nucleotide sequence ID" value="XM_002433101.1"/>
</dbReference>
<evidence type="ECO:0000259" key="4">
    <source>
        <dbReference type="PROSITE" id="PS50081"/>
    </source>
</evidence>
<dbReference type="Gene3D" id="1.10.555.10">
    <property type="entry name" value="Rho GTPase activation protein"/>
    <property type="match status" value="1"/>
</dbReference>
<accession>E0W452</accession>
<dbReference type="Gene3D" id="3.30.60.20">
    <property type="match status" value="1"/>
</dbReference>
<dbReference type="GO" id="GO:0097149">
    <property type="term" value="C:centralspindlin complex"/>
    <property type="evidence" value="ECO:0007669"/>
    <property type="project" value="TreeGrafter"/>
</dbReference>
<dbReference type="PROSITE" id="PS50081">
    <property type="entry name" value="ZF_DAG_PE_2"/>
    <property type="match status" value="1"/>
</dbReference>
<dbReference type="GO" id="GO:0005634">
    <property type="term" value="C:nucleus"/>
    <property type="evidence" value="ECO:0007669"/>
    <property type="project" value="TreeGrafter"/>
</dbReference>
<gene>
    <name evidence="7" type="primary">8239807</name>
    <name evidence="6" type="ORF">Phum_PHUM615410</name>
</gene>
<dbReference type="CTD" id="8239807"/>
<dbReference type="GO" id="GO:0007266">
    <property type="term" value="P:Rho protein signal transduction"/>
    <property type="evidence" value="ECO:0007669"/>
    <property type="project" value="TreeGrafter"/>
</dbReference>
<evidence type="ECO:0000313" key="7">
    <source>
        <dbReference type="EnsemblMetazoa" id="PHUM615410-PA"/>
    </source>
</evidence>
<dbReference type="Proteomes" id="UP000009046">
    <property type="component" value="Unassembled WGS sequence"/>
</dbReference>
<feature type="domain" description="Rho-GAP" evidence="5">
    <location>
        <begin position="355"/>
        <end position="544"/>
    </location>
</feature>
<reference evidence="6" key="1">
    <citation type="submission" date="2007-04" db="EMBL/GenBank/DDBJ databases">
        <title>Annotation of Pediculus humanus corporis strain USDA.</title>
        <authorList>
            <person name="Kirkness E."/>
            <person name="Hannick L."/>
            <person name="Hass B."/>
            <person name="Bruggner R."/>
            <person name="Lawson D."/>
            <person name="Bidwell S."/>
            <person name="Joardar V."/>
            <person name="Caler E."/>
            <person name="Walenz B."/>
            <person name="Inman J."/>
            <person name="Schobel S."/>
            <person name="Galinsky K."/>
            <person name="Amedeo P."/>
            <person name="Strausberg R."/>
        </authorList>
    </citation>
    <scope>NUCLEOTIDE SEQUENCE</scope>
    <source>
        <strain evidence="6">USDA</strain>
    </source>
</reference>
<dbReference type="EMBL" id="DS235886">
    <property type="protein sequence ID" value="EEB20408.1"/>
    <property type="molecule type" value="Genomic_DNA"/>
</dbReference>
<evidence type="ECO:0000256" key="3">
    <source>
        <dbReference type="SAM" id="Coils"/>
    </source>
</evidence>
<dbReference type="KEGG" id="phu:Phum_PHUM615410"/>
<evidence type="ECO:0000256" key="2">
    <source>
        <dbReference type="ARBA" id="ARBA00022833"/>
    </source>
</evidence>
<dbReference type="OrthoDB" id="2218807at2759"/>
<dbReference type="EnsemblMetazoa" id="PHUM615410-RA">
    <property type="protein sequence ID" value="PHUM615410-PA"/>
    <property type="gene ID" value="PHUM615410"/>
</dbReference>
<evidence type="ECO:0000313" key="8">
    <source>
        <dbReference type="Proteomes" id="UP000009046"/>
    </source>
</evidence>
<feature type="coiled-coil region" evidence="3">
    <location>
        <begin position="50"/>
        <end position="105"/>
    </location>
</feature>
<dbReference type="GO" id="GO:0032154">
    <property type="term" value="C:cleavage furrow"/>
    <property type="evidence" value="ECO:0007669"/>
    <property type="project" value="TreeGrafter"/>
</dbReference>
<evidence type="ECO:0000313" key="6">
    <source>
        <dbReference type="EMBL" id="EEB20408.1"/>
    </source>
</evidence>
<organism>
    <name type="scientific">Pediculus humanus subsp. corporis</name>
    <name type="common">Body louse</name>
    <dbReference type="NCBI Taxonomy" id="121224"/>
    <lineage>
        <taxon>Eukaryota</taxon>
        <taxon>Metazoa</taxon>
        <taxon>Ecdysozoa</taxon>
        <taxon>Arthropoda</taxon>
        <taxon>Hexapoda</taxon>
        <taxon>Insecta</taxon>
        <taxon>Pterygota</taxon>
        <taxon>Neoptera</taxon>
        <taxon>Paraneoptera</taxon>
        <taxon>Psocodea</taxon>
        <taxon>Troctomorpha</taxon>
        <taxon>Phthiraptera</taxon>
        <taxon>Anoplura</taxon>
        <taxon>Pediculidae</taxon>
        <taxon>Pediculus</taxon>
    </lineage>
</organism>
<dbReference type="PROSITE" id="PS00479">
    <property type="entry name" value="ZF_DAG_PE_1"/>
    <property type="match status" value="1"/>
</dbReference>
<dbReference type="InterPro" id="IPR000198">
    <property type="entry name" value="RhoGAP_dom"/>
</dbReference>
<keyword evidence="2" id="KW-0862">Zinc</keyword>
<dbReference type="CDD" id="cd20821">
    <property type="entry name" value="C1_MgcRacGAP"/>
    <property type="match status" value="1"/>
</dbReference>
<dbReference type="eggNOG" id="KOG3564">
    <property type="taxonomic scope" value="Eukaryota"/>
</dbReference>
<dbReference type="VEuPathDB" id="VectorBase:PHUM615410"/>
<dbReference type="InterPro" id="IPR002219">
    <property type="entry name" value="PKC_DAG/PE"/>
</dbReference>
<dbReference type="EMBL" id="AAZO01007525">
    <property type="status" value="NOT_ANNOTATED_CDS"/>
    <property type="molecule type" value="Genomic_DNA"/>
</dbReference>